<gene>
    <name evidence="3" type="ORF">EFBL_0099</name>
</gene>
<dbReference type="SUPFAM" id="SSF141868">
    <property type="entry name" value="EAL domain-like"/>
    <property type="match status" value="1"/>
</dbReference>
<reference evidence="4" key="1">
    <citation type="submission" date="2017-07" db="EMBL/GenBank/DDBJ databases">
        <title>Draft genome sequence of Effusibacillus lacus strain skLN1.</title>
        <authorList>
            <person name="Watanabe M."/>
            <person name="Kojima H."/>
            <person name="Fukui M."/>
        </authorList>
    </citation>
    <scope>NUCLEOTIDE SEQUENCE [LARGE SCALE GENOMIC DNA]</scope>
    <source>
        <strain evidence="4">skLN1</strain>
    </source>
</reference>
<dbReference type="InterPro" id="IPR052155">
    <property type="entry name" value="Biofilm_reg_signaling"/>
</dbReference>
<dbReference type="NCBIfam" id="TIGR00229">
    <property type="entry name" value="sensory_box"/>
    <property type="match status" value="1"/>
</dbReference>
<dbReference type="InterPro" id="IPR000014">
    <property type="entry name" value="PAS"/>
</dbReference>
<dbReference type="CDD" id="cd01948">
    <property type="entry name" value="EAL"/>
    <property type="match status" value="1"/>
</dbReference>
<dbReference type="Pfam" id="PF00563">
    <property type="entry name" value="EAL"/>
    <property type="match status" value="1"/>
</dbReference>
<dbReference type="Pfam" id="PF13426">
    <property type="entry name" value="PAS_9"/>
    <property type="match status" value="1"/>
</dbReference>
<dbReference type="EMBL" id="BDUF01000003">
    <property type="protein sequence ID" value="GAX88490.1"/>
    <property type="molecule type" value="Genomic_DNA"/>
</dbReference>
<feature type="domain" description="GGDEF" evidence="2">
    <location>
        <begin position="135"/>
        <end position="268"/>
    </location>
</feature>
<dbReference type="InterPro" id="IPR029787">
    <property type="entry name" value="Nucleotide_cyclase"/>
</dbReference>
<dbReference type="Gene3D" id="3.20.20.450">
    <property type="entry name" value="EAL domain"/>
    <property type="match status" value="1"/>
</dbReference>
<dbReference type="PROSITE" id="PS50883">
    <property type="entry name" value="EAL"/>
    <property type="match status" value="1"/>
</dbReference>
<dbReference type="Gene3D" id="3.30.70.270">
    <property type="match status" value="1"/>
</dbReference>
<dbReference type="FunFam" id="3.20.20.450:FF:000001">
    <property type="entry name" value="Cyclic di-GMP phosphodiesterase yahA"/>
    <property type="match status" value="1"/>
</dbReference>
<protein>
    <submittedName>
        <fullName evidence="3">Diguanylate cyclase</fullName>
    </submittedName>
</protein>
<dbReference type="AlphaFoldDB" id="A0A292YJ39"/>
<proteinExistence type="predicted"/>
<dbReference type="InterPro" id="IPR001633">
    <property type="entry name" value="EAL_dom"/>
</dbReference>
<evidence type="ECO:0000313" key="3">
    <source>
        <dbReference type="EMBL" id="GAX88490.1"/>
    </source>
</evidence>
<dbReference type="SMART" id="SM00267">
    <property type="entry name" value="GGDEF"/>
    <property type="match status" value="1"/>
</dbReference>
<dbReference type="InterPro" id="IPR043128">
    <property type="entry name" value="Rev_trsase/Diguanyl_cyclase"/>
</dbReference>
<dbReference type="PROSITE" id="PS50887">
    <property type="entry name" value="GGDEF"/>
    <property type="match status" value="1"/>
</dbReference>
<keyword evidence="4" id="KW-1185">Reference proteome</keyword>
<dbReference type="FunFam" id="3.30.70.270:FF:000001">
    <property type="entry name" value="Diguanylate cyclase domain protein"/>
    <property type="match status" value="1"/>
</dbReference>
<name>A0A292YJ39_9BACL</name>
<dbReference type="SUPFAM" id="SSF55073">
    <property type="entry name" value="Nucleotide cyclase"/>
    <property type="match status" value="1"/>
</dbReference>
<dbReference type="InterPro" id="IPR035919">
    <property type="entry name" value="EAL_sf"/>
</dbReference>
<evidence type="ECO:0000259" key="2">
    <source>
        <dbReference type="PROSITE" id="PS50887"/>
    </source>
</evidence>
<dbReference type="InterPro" id="IPR000160">
    <property type="entry name" value="GGDEF_dom"/>
</dbReference>
<dbReference type="Proteomes" id="UP000217785">
    <property type="component" value="Unassembled WGS sequence"/>
</dbReference>
<dbReference type="Pfam" id="PF00990">
    <property type="entry name" value="GGDEF"/>
    <property type="match status" value="1"/>
</dbReference>
<dbReference type="PANTHER" id="PTHR44757">
    <property type="entry name" value="DIGUANYLATE CYCLASE DGCP"/>
    <property type="match status" value="1"/>
</dbReference>
<dbReference type="SMART" id="SM00052">
    <property type="entry name" value="EAL"/>
    <property type="match status" value="1"/>
</dbReference>
<dbReference type="PANTHER" id="PTHR44757:SF2">
    <property type="entry name" value="BIOFILM ARCHITECTURE MAINTENANCE PROTEIN MBAA"/>
    <property type="match status" value="1"/>
</dbReference>
<dbReference type="InterPro" id="IPR035965">
    <property type="entry name" value="PAS-like_dom_sf"/>
</dbReference>
<organism evidence="3 4">
    <name type="scientific">Effusibacillus lacus</name>
    <dbReference type="NCBI Taxonomy" id="1348429"/>
    <lineage>
        <taxon>Bacteria</taxon>
        <taxon>Bacillati</taxon>
        <taxon>Bacillota</taxon>
        <taxon>Bacilli</taxon>
        <taxon>Bacillales</taxon>
        <taxon>Alicyclobacillaceae</taxon>
        <taxon>Effusibacillus</taxon>
    </lineage>
</organism>
<dbReference type="NCBIfam" id="TIGR00254">
    <property type="entry name" value="GGDEF"/>
    <property type="match status" value="1"/>
</dbReference>
<dbReference type="CDD" id="cd01949">
    <property type="entry name" value="GGDEF"/>
    <property type="match status" value="1"/>
</dbReference>
<evidence type="ECO:0000259" key="1">
    <source>
        <dbReference type="PROSITE" id="PS50883"/>
    </source>
</evidence>
<sequence>MITGYQADEVIGKKPSILKSGLHNDQFYSNMWNSITRHGYWEGEIWNRRKNGEFYPEWLAIQAVWNDRNEVVNYVGVLGDISHFISVFSDITEQKQYEKRLEYLADHDALTGLPNRHLFNKQLKDTVLLARELDSMFAILFLDLDRFKWVNDTLGHHAGDLFLREVAIRLVKSLPHNDMVARLGGDEFVVILNDIQSEQDAVGVAQNLLEALSRPFVLEENEIHITASIGISIYPKDGRTEEVLIRNADRAMYNSKKIGNTCLLYSPDIEEAYSQRMLLEYELYKALEREEFEIYYQPQICLQTDILIGVEALIRWKHPVKGMIPPGEFIPVAEETGLIVPIGEWVLRNACRQAKAWQNQGFPPICMKVNLSLRQTRQEGFVETVKQILNETQLDPKFLELELTESIALNDPLQVIQLLHNLKGLGIRVSIDDFGTGYSSLSYLKQFPIDTIKVDKSFIKDVPHGSKDSALVKAIIAMAHGLGLEVVAEGVETDSQLEFLRQHNANVAQGFLFSKPVHAEEIEGVWLRRMKTVLE</sequence>
<dbReference type="SUPFAM" id="SSF55785">
    <property type="entry name" value="PYP-like sensor domain (PAS domain)"/>
    <property type="match status" value="1"/>
</dbReference>
<evidence type="ECO:0000313" key="4">
    <source>
        <dbReference type="Proteomes" id="UP000217785"/>
    </source>
</evidence>
<feature type="domain" description="EAL" evidence="1">
    <location>
        <begin position="276"/>
        <end position="530"/>
    </location>
</feature>
<dbReference type="CDD" id="cd00130">
    <property type="entry name" value="PAS"/>
    <property type="match status" value="1"/>
</dbReference>
<comment type="caution">
    <text evidence="3">The sequence shown here is derived from an EMBL/GenBank/DDBJ whole genome shotgun (WGS) entry which is preliminary data.</text>
</comment>
<dbReference type="Gene3D" id="3.30.450.20">
    <property type="entry name" value="PAS domain"/>
    <property type="match status" value="1"/>
</dbReference>
<accession>A0A292YJ39</accession>